<comment type="caution">
    <text evidence="8">The sequence shown here is derived from an EMBL/GenBank/DDBJ whole genome shotgun (WGS) entry which is preliminary data.</text>
</comment>
<dbReference type="InterPro" id="IPR017853">
    <property type="entry name" value="GH"/>
</dbReference>
<dbReference type="PANTHER" id="PTHR11452">
    <property type="entry name" value="ALPHA-GALACTOSIDASE/ALPHA-N-ACETYLGALACTOSAMINIDASE"/>
    <property type="match status" value="1"/>
</dbReference>
<dbReference type="PANTHER" id="PTHR11452:SF83">
    <property type="entry name" value="ALPHA-GALACTOSIDASE"/>
    <property type="match status" value="1"/>
</dbReference>
<evidence type="ECO:0000256" key="5">
    <source>
        <dbReference type="ARBA" id="ARBA00023295"/>
    </source>
</evidence>
<dbReference type="Pfam" id="PF16499">
    <property type="entry name" value="Melibiase_2"/>
    <property type="match status" value="1"/>
</dbReference>
<dbReference type="Pfam" id="PF17450">
    <property type="entry name" value="Melibiase_2_C"/>
    <property type="match status" value="1"/>
</dbReference>
<dbReference type="PRINTS" id="PR00740">
    <property type="entry name" value="GLHYDRLASE27"/>
</dbReference>
<dbReference type="EMBL" id="JAPWDV010000001">
    <property type="protein sequence ID" value="KAJ6225682.1"/>
    <property type="molecule type" value="Genomic_DNA"/>
</dbReference>
<sequence>MHKNGLKLGIYQNLGRRTCMNYPGITGHMKVDVKTFMEWDVDMIKLDACFTATTTLNKGYINFGRLLNQSPKPIVYSCSWPYYQVHASQVHIVPNWDLISHNCNLFRVFHDIHPDWKSLLATIDFMSDNQEIFRRITGPGSWPDPDMLLIGDSGLSFGEAKAQMAVWCIFPAPLFMSNDPRTIDSKFKSILLNREAIAINQDELTIPGERIFHNQTMDIWRRLLSNNTVAFVVLNRQNDLPIDLKLPIEQVASIVNNTSEIQVFDVFKAVSSSFHIKLNSLNWFDVHVEPKTVTFLRMQPLTII</sequence>
<dbReference type="Gene3D" id="2.60.40.1180">
    <property type="entry name" value="Golgi alpha-mannosidase II"/>
    <property type="match status" value="1"/>
</dbReference>
<dbReference type="Gene3D" id="3.20.20.70">
    <property type="entry name" value="Aldolase class I"/>
    <property type="match status" value="1"/>
</dbReference>
<dbReference type="GO" id="GO:0005737">
    <property type="term" value="C:cytoplasm"/>
    <property type="evidence" value="ECO:0007669"/>
    <property type="project" value="TreeGrafter"/>
</dbReference>
<organism evidence="8 9">
    <name type="scientific">Blomia tropicalis</name>
    <name type="common">Mite</name>
    <dbReference type="NCBI Taxonomy" id="40697"/>
    <lineage>
        <taxon>Eukaryota</taxon>
        <taxon>Metazoa</taxon>
        <taxon>Ecdysozoa</taxon>
        <taxon>Arthropoda</taxon>
        <taxon>Chelicerata</taxon>
        <taxon>Arachnida</taxon>
        <taxon>Acari</taxon>
        <taxon>Acariformes</taxon>
        <taxon>Sarcoptiformes</taxon>
        <taxon>Astigmata</taxon>
        <taxon>Glycyphagoidea</taxon>
        <taxon>Echimyopodidae</taxon>
        <taxon>Blomia</taxon>
    </lineage>
</organism>
<feature type="domain" description="Alpha galactosidase A C-terminal" evidence="7">
    <location>
        <begin position="208"/>
        <end position="290"/>
    </location>
</feature>
<keyword evidence="4" id="KW-0325">Glycoprotein</keyword>
<keyword evidence="5 6" id="KW-0326">Glycosidase</keyword>
<evidence type="ECO:0000256" key="4">
    <source>
        <dbReference type="ARBA" id="ARBA00023180"/>
    </source>
</evidence>
<comment type="subunit">
    <text evidence="6">Homodimer.</text>
</comment>
<evidence type="ECO:0000256" key="6">
    <source>
        <dbReference type="RuleBase" id="RU361168"/>
    </source>
</evidence>
<dbReference type="InterPro" id="IPR002241">
    <property type="entry name" value="Glyco_hydro_27"/>
</dbReference>
<comment type="similarity">
    <text evidence="1 6">Belongs to the glycosyl hydrolase 27 family.</text>
</comment>
<dbReference type="InterPro" id="IPR013780">
    <property type="entry name" value="Glyco_hydro_b"/>
</dbReference>
<dbReference type="InterPro" id="IPR013785">
    <property type="entry name" value="Aldolase_TIM"/>
</dbReference>
<evidence type="ECO:0000313" key="8">
    <source>
        <dbReference type="EMBL" id="KAJ6225682.1"/>
    </source>
</evidence>
<dbReference type="Proteomes" id="UP001142055">
    <property type="component" value="Chromosome 1"/>
</dbReference>
<keyword evidence="2 6" id="KW-0378">Hydrolase</keyword>
<dbReference type="GO" id="GO:0009311">
    <property type="term" value="P:oligosaccharide metabolic process"/>
    <property type="evidence" value="ECO:0007669"/>
    <property type="project" value="TreeGrafter"/>
</dbReference>
<dbReference type="CDD" id="cd14792">
    <property type="entry name" value="GH27"/>
    <property type="match status" value="1"/>
</dbReference>
<accession>A0A9Q0MH85</accession>
<dbReference type="SUPFAM" id="SSF51445">
    <property type="entry name" value="(Trans)glycosidases"/>
    <property type="match status" value="1"/>
</dbReference>
<dbReference type="GO" id="GO:0016139">
    <property type="term" value="P:glycoside catabolic process"/>
    <property type="evidence" value="ECO:0007669"/>
    <property type="project" value="TreeGrafter"/>
</dbReference>
<dbReference type="EC" id="3.2.1.-" evidence="6"/>
<dbReference type="SUPFAM" id="SSF51011">
    <property type="entry name" value="Glycosyl hydrolase domain"/>
    <property type="match status" value="1"/>
</dbReference>
<evidence type="ECO:0000256" key="1">
    <source>
        <dbReference type="ARBA" id="ARBA00009743"/>
    </source>
</evidence>
<protein>
    <recommendedName>
        <fullName evidence="6">Alpha-galactosidase</fullName>
        <ecNumber evidence="6">3.2.1.-</ecNumber>
    </recommendedName>
</protein>
<dbReference type="AlphaFoldDB" id="A0A9Q0MH85"/>
<keyword evidence="3 6" id="KW-1015">Disulfide bond</keyword>
<proteinExistence type="inferred from homology"/>
<name>A0A9Q0MH85_BLOTA</name>
<dbReference type="InterPro" id="IPR035373">
    <property type="entry name" value="Melibiase/NAGA_C"/>
</dbReference>
<evidence type="ECO:0000256" key="3">
    <source>
        <dbReference type="ARBA" id="ARBA00023157"/>
    </source>
</evidence>
<reference evidence="8" key="1">
    <citation type="submission" date="2022-12" db="EMBL/GenBank/DDBJ databases">
        <title>Genome assemblies of Blomia tropicalis.</title>
        <authorList>
            <person name="Cui Y."/>
        </authorList>
    </citation>
    <scope>NUCLEOTIDE SEQUENCE</scope>
    <source>
        <tissue evidence="8">Adult mites</tissue>
    </source>
</reference>
<evidence type="ECO:0000256" key="2">
    <source>
        <dbReference type="ARBA" id="ARBA00022801"/>
    </source>
</evidence>
<dbReference type="OMA" id="ESWENIE"/>
<gene>
    <name evidence="8" type="ORF">RDWZM_004227</name>
</gene>
<evidence type="ECO:0000259" key="7">
    <source>
        <dbReference type="Pfam" id="PF17450"/>
    </source>
</evidence>
<evidence type="ECO:0000313" key="9">
    <source>
        <dbReference type="Proteomes" id="UP001142055"/>
    </source>
</evidence>
<keyword evidence="9" id="KW-1185">Reference proteome</keyword>
<dbReference type="GO" id="GO:0004557">
    <property type="term" value="F:alpha-galactosidase activity"/>
    <property type="evidence" value="ECO:0007669"/>
    <property type="project" value="TreeGrafter"/>
</dbReference>